<dbReference type="PROSITE" id="PS51210">
    <property type="entry name" value="PLA2C"/>
    <property type="match status" value="1"/>
</dbReference>
<feature type="compositionally biased region" description="Low complexity" evidence="11">
    <location>
        <begin position="657"/>
        <end position="696"/>
    </location>
</feature>
<dbReference type="Proteomes" id="UP000590412">
    <property type="component" value="Unassembled WGS sequence"/>
</dbReference>
<evidence type="ECO:0000256" key="5">
    <source>
        <dbReference type="ARBA" id="ARBA00022963"/>
    </source>
</evidence>
<evidence type="ECO:0000256" key="3">
    <source>
        <dbReference type="ARBA" id="ARBA00022729"/>
    </source>
</evidence>
<evidence type="ECO:0000256" key="2">
    <source>
        <dbReference type="ARBA" id="ARBA00013274"/>
    </source>
</evidence>
<dbReference type="InterPro" id="IPR002642">
    <property type="entry name" value="LysoPLipase_cat_dom"/>
</dbReference>
<evidence type="ECO:0000256" key="8">
    <source>
        <dbReference type="ARBA" id="ARBA00059407"/>
    </source>
</evidence>
<name>A0A8X7NKZ1_CANPA</name>
<keyword evidence="7" id="KW-0325">Glycoprotein</keyword>
<dbReference type="GO" id="GO:0004623">
    <property type="term" value="F:phospholipase A2 activity"/>
    <property type="evidence" value="ECO:0007669"/>
    <property type="project" value="TreeGrafter"/>
</dbReference>
<evidence type="ECO:0000256" key="10">
    <source>
        <dbReference type="RuleBase" id="RU362103"/>
    </source>
</evidence>
<dbReference type="Pfam" id="PF01735">
    <property type="entry name" value="PLA2_B"/>
    <property type="match status" value="1"/>
</dbReference>
<evidence type="ECO:0000256" key="9">
    <source>
        <dbReference type="PROSITE-ProRule" id="PRU00555"/>
    </source>
</evidence>
<dbReference type="GO" id="GO:0005829">
    <property type="term" value="C:cytosol"/>
    <property type="evidence" value="ECO:0007669"/>
    <property type="project" value="TreeGrafter"/>
</dbReference>
<dbReference type="GO" id="GO:0005576">
    <property type="term" value="C:extracellular region"/>
    <property type="evidence" value="ECO:0007669"/>
    <property type="project" value="TreeGrafter"/>
</dbReference>
<dbReference type="Gene3D" id="3.40.1090.10">
    <property type="entry name" value="Cytosolic phospholipase A2 catalytic domain"/>
    <property type="match status" value="1"/>
</dbReference>
<evidence type="ECO:0000313" key="14">
    <source>
        <dbReference type="Proteomes" id="UP000590412"/>
    </source>
</evidence>
<keyword evidence="3 10" id="KW-0732">Signal</keyword>
<protein>
    <recommendedName>
        <fullName evidence="2 10">Lysophospholipase</fullName>
        <ecNumber evidence="2 10">3.1.1.5</ecNumber>
    </recommendedName>
</protein>
<evidence type="ECO:0000256" key="4">
    <source>
        <dbReference type="ARBA" id="ARBA00022801"/>
    </source>
</evidence>
<dbReference type="AlphaFoldDB" id="A0A8X7NKZ1"/>
<keyword evidence="5 9" id="KW-0442">Lipid degradation</keyword>
<dbReference type="GO" id="GO:0005783">
    <property type="term" value="C:endoplasmic reticulum"/>
    <property type="evidence" value="ECO:0007669"/>
    <property type="project" value="TreeGrafter"/>
</dbReference>
<dbReference type="GO" id="GO:0046475">
    <property type="term" value="P:glycerophospholipid catabolic process"/>
    <property type="evidence" value="ECO:0007669"/>
    <property type="project" value="TreeGrafter"/>
</dbReference>
<dbReference type="SUPFAM" id="SSF52151">
    <property type="entry name" value="FabD/lysophospholipase-like"/>
    <property type="match status" value="1"/>
</dbReference>
<gene>
    <name evidence="13" type="ORF">FOB60_002940</name>
</gene>
<feature type="domain" description="PLA2c" evidence="12">
    <location>
        <begin position="84"/>
        <end position="636"/>
    </location>
</feature>
<feature type="chain" id="PRO_5044521784" description="Lysophospholipase" evidence="10">
    <location>
        <begin position="20"/>
        <end position="724"/>
    </location>
</feature>
<comment type="function">
    <text evidence="8">Catalyzes the release of fatty acids from lysophospholipids. Phospholipase B may well contribute to pathogenicity by abetting the fungus in damaging and traversing host cell membranes, processes which likely increase the rapidity of disseminated infection.</text>
</comment>
<evidence type="ECO:0000256" key="6">
    <source>
        <dbReference type="ARBA" id="ARBA00023098"/>
    </source>
</evidence>
<proteinExistence type="inferred from homology"/>
<reference evidence="13" key="1">
    <citation type="submission" date="2020-03" db="EMBL/GenBank/DDBJ databases">
        <title>FDA dAtabase for Regulatory Grade micrObial Sequences (FDA-ARGOS): Supporting development and validation of Infectious Disease Dx tests.</title>
        <authorList>
            <person name="Campos J."/>
            <person name="Goldberg B."/>
            <person name="Tallon L."/>
            <person name="Sadzewicz L."/>
            <person name="Vavikolanu K."/>
            <person name="Mehta A."/>
            <person name="Aluvathingal J."/>
            <person name="Nadendla S."/>
            <person name="Nandy P."/>
            <person name="Geyer C."/>
            <person name="Yan Y."/>
            <person name="Sichtig H."/>
        </authorList>
    </citation>
    <scope>NUCLEOTIDE SEQUENCE [LARGE SCALE GENOMIC DNA]</scope>
    <source>
        <strain evidence="13">FDAARGOS_652</strain>
    </source>
</reference>
<dbReference type="EMBL" id="JABWAB010000004">
    <property type="protein sequence ID" value="KAF6052684.1"/>
    <property type="molecule type" value="Genomic_DNA"/>
</dbReference>
<evidence type="ECO:0000256" key="11">
    <source>
        <dbReference type="SAM" id="MobiDB-lite"/>
    </source>
</evidence>
<dbReference type="GO" id="GO:0004622">
    <property type="term" value="F:phosphatidylcholine lysophospholipase activity"/>
    <property type="evidence" value="ECO:0007669"/>
    <property type="project" value="UniProtKB-EC"/>
</dbReference>
<sequence length="724" mass="78831">MKALHILCASAAVLAQAQAIWPFDSGSSSSTNSDSTETSQPSDDGESWFQSVVGNFGGDGSESSSTEGAASTDDSNPYAPFNTTCPSGSLTRDANDISDLEKNYIQKRQEITNKNLIDFLQKKSNLTDFDAESFINDNAKDHNITIGLAFSGGGYRAMLCGAGQLLATDDRFEDANEHGVGGLLQSATYITGLSGGNWLVGSLVMNNWLSVAEIVNGSSSIWQLEDSILNPSGIRIDKTIAYYYGLREAVLAKEEAGFDTTITDIWGRALSYQFFPDESGGENITWSSVRNMSHFEDHTMPYFMVVSNARKPGDLIINENSTVIEVSPYELGSWDPSLNAFADVEYLGSSVHSGNPNDTNICVRNFDNAGFIMGTSSSLFNQVLLQLGNYDINSVIKSILTGLLSRLSYAEWDIASYEPNPFFGQESGESVAMIKNETLYLVDGGEDLQNVPFYPLIQNTRDVDVIFAFDNSADTDESWPNATSIISTYKRQFAQQGKGTPFPFVPDVETFLDEDLSSKPVFFGCNASDLDALITWHNNSDVNATDVPLVVYVSNHHESYYSNFSTFKLSYENAEKYGAIRNGFEVMSRNNLTDDDKWLTCVGCAIIRRQQERFGQEQSDECKQCFKEYCWNGGVKEAAAVSSASGLSEITGLRTSSAHSTSSSTATSSPASSETTSKTSSSSDNESTSSENSSSSKQNDGVINKGQPSFFFLLGNLLLAILAN</sequence>
<dbReference type="SMART" id="SM00022">
    <property type="entry name" value="PLAc"/>
    <property type="match status" value="1"/>
</dbReference>
<dbReference type="OrthoDB" id="4084751at2759"/>
<feature type="signal peptide" evidence="10">
    <location>
        <begin position="1"/>
        <end position="19"/>
    </location>
</feature>
<evidence type="ECO:0000313" key="13">
    <source>
        <dbReference type="EMBL" id="KAF6052684.1"/>
    </source>
</evidence>
<dbReference type="CDD" id="cd07203">
    <property type="entry name" value="cPLA2_Fungal_PLB"/>
    <property type="match status" value="1"/>
</dbReference>
<feature type="compositionally biased region" description="Low complexity" evidence="11">
    <location>
        <begin position="24"/>
        <end position="39"/>
    </location>
</feature>
<dbReference type="EC" id="3.1.1.5" evidence="2 10"/>
<dbReference type="InterPro" id="IPR016035">
    <property type="entry name" value="Acyl_Trfase/lysoPLipase"/>
</dbReference>
<evidence type="ECO:0000256" key="1">
    <source>
        <dbReference type="ARBA" id="ARBA00008780"/>
    </source>
</evidence>
<dbReference type="FunFam" id="3.40.1090.10:FF:000010">
    <property type="entry name" value="Lysophospholipase"/>
    <property type="match status" value="1"/>
</dbReference>
<dbReference type="PANTHER" id="PTHR10728:SF33">
    <property type="entry name" value="LYSOPHOSPHOLIPASE 1-RELATED"/>
    <property type="match status" value="1"/>
</dbReference>
<dbReference type="GO" id="GO:0005886">
    <property type="term" value="C:plasma membrane"/>
    <property type="evidence" value="ECO:0007669"/>
    <property type="project" value="TreeGrafter"/>
</dbReference>
<evidence type="ECO:0000256" key="7">
    <source>
        <dbReference type="ARBA" id="ARBA00023180"/>
    </source>
</evidence>
<keyword evidence="4 9" id="KW-0378">Hydrolase</keyword>
<feature type="compositionally biased region" description="Low complexity" evidence="11">
    <location>
        <begin position="61"/>
        <end position="75"/>
    </location>
</feature>
<accession>A0A8X7NKZ1</accession>
<evidence type="ECO:0000259" key="12">
    <source>
        <dbReference type="PROSITE" id="PS51210"/>
    </source>
</evidence>
<comment type="similarity">
    <text evidence="1 10">Belongs to the lysophospholipase family.</text>
</comment>
<dbReference type="PANTHER" id="PTHR10728">
    <property type="entry name" value="CYTOSOLIC PHOSPHOLIPASE A2"/>
    <property type="match status" value="1"/>
</dbReference>
<comment type="caution">
    <text evidence="13">The sequence shown here is derived from an EMBL/GenBank/DDBJ whole genome shotgun (WGS) entry which is preliminary data.</text>
</comment>
<keyword evidence="6 9" id="KW-0443">Lipid metabolism</keyword>
<feature type="compositionally biased region" description="Polar residues" evidence="11">
    <location>
        <begin position="81"/>
        <end position="92"/>
    </location>
</feature>
<feature type="region of interest" description="Disordered" evidence="11">
    <location>
        <begin position="24"/>
        <end position="92"/>
    </location>
</feature>
<comment type="catalytic activity">
    <reaction evidence="10">
        <text>a 1-acyl-sn-glycero-3-phosphocholine + H2O = sn-glycerol 3-phosphocholine + a fatty acid + H(+)</text>
        <dbReference type="Rhea" id="RHEA:15177"/>
        <dbReference type="ChEBI" id="CHEBI:15377"/>
        <dbReference type="ChEBI" id="CHEBI:15378"/>
        <dbReference type="ChEBI" id="CHEBI:16870"/>
        <dbReference type="ChEBI" id="CHEBI:28868"/>
        <dbReference type="ChEBI" id="CHEBI:58168"/>
        <dbReference type="EC" id="3.1.1.5"/>
    </reaction>
</comment>
<feature type="region of interest" description="Disordered" evidence="11">
    <location>
        <begin position="657"/>
        <end position="701"/>
    </location>
</feature>
<organism evidence="13 14">
    <name type="scientific">Candida parapsilosis</name>
    <name type="common">Yeast</name>
    <dbReference type="NCBI Taxonomy" id="5480"/>
    <lineage>
        <taxon>Eukaryota</taxon>
        <taxon>Fungi</taxon>
        <taxon>Dikarya</taxon>
        <taxon>Ascomycota</taxon>
        <taxon>Saccharomycotina</taxon>
        <taxon>Pichiomycetes</taxon>
        <taxon>Debaryomycetaceae</taxon>
        <taxon>Candida/Lodderomyces clade</taxon>
        <taxon>Candida</taxon>
    </lineage>
</organism>